<protein>
    <submittedName>
        <fullName evidence="6">3',5'-cyclic adenosine monophosphate phosphodiesterase CpdA</fullName>
        <ecNumber evidence="6">3.1.4.53</ecNumber>
    </submittedName>
</protein>
<dbReference type="AlphaFoldDB" id="A0A6S7AV18"/>
<dbReference type="Pfam" id="PF00149">
    <property type="entry name" value="Metallophos"/>
    <property type="match status" value="1"/>
</dbReference>
<dbReference type="EC" id="3.1.4.53" evidence="6"/>
<evidence type="ECO:0000259" key="5">
    <source>
        <dbReference type="Pfam" id="PF00149"/>
    </source>
</evidence>
<accession>A0A6S7AV18</accession>
<feature type="domain" description="Calcineurin-like phosphoesterase" evidence="5">
    <location>
        <begin position="10"/>
        <end position="287"/>
    </location>
</feature>
<evidence type="ECO:0000313" key="6">
    <source>
        <dbReference type="EMBL" id="CAB3778798.1"/>
    </source>
</evidence>
<proteinExistence type="inferred from homology"/>
<gene>
    <name evidence="6" type="primary">cpdA_1</name>
    <name evidence="6" type="ORF">LMG28614_00738</name>
</gene>
<dbReference type="Gene3D" id="3.60.21.10">
    <property type="match status" value="1"/>
</dbReference>
<keyword evidence="7" id="KW-1185">Reference proteome</keyword>
<dbReference type="InterPro" id="IPR004843">
    <property type="entry name" value="Calcineurin-like_PHP"/>
</dbReference>
<dbReference type="SUPFAM" id="SSF56300">
    <property type="entry name" value="Metallo-dependent phosphatases"/>
    <property type="match status" value="1"/>
</dbReference>
<keyword evidence="1" id="KW-0479">Metal-binding</keyword>
<reference evidence="6 7" key="1">
    <citation type="submission" date="2020-04" db="EMBL/GenBank/DDBJ databases">
        <authorList>
            <person name="De Canck E."/>
        </authorList>
    </citation>
    <scope>NUCLEOTIDE SEQUENCE [LARGE SCALE GENOMIC DNA]</scope>
    <source>
        <strain evidence="6 7">LMG 28614</strain>
    </source>
</reference>
<dbReference type="Proteomes" id="UP000494365">
    <property type="component" value="Unassembled WGS sequence"/>
</dbReference>
<evidence type="ECO:0000256" key="4">
    <source>
        <dbReference type="ARBA" id="ARBA00025742"/>
    </source>
</evidence>
<dbReference type="GO" id="GO:0004115">
    <property type="term" value="F:3',5'-cyclic-AMP phosphodiesterase activity"/>
    <property type="evidence" value="ECO:0007669"/>
    <property type="project" value="UniProtKB-EC"/>
</dbReference>
<evidence type="ECO:0000256" key="1">
    <source>
        <dbReference type="ARBA" id="ARBA00022723"/>
    </source>
</evidence>
<dbReference type="PANTHER" id="PTHR42988:SF2">
    <property type="entry name" value="CYCLIC NUCLEOTIDE PHOSPHODIESTERASE CBUA0032-RELATED"/>
    <property type="match status" value="1"/>
</dbReference>
<keyword evidence="3" id="KW-0408">Iron</keyword>
<evidence type="ECO:0000313" key="7">
    <source>
        <dbReference type="Proteomes" id="UP000494365"/>
    </source>
</evidence>
<organism evidence="6 7">
    <name type="scientific">Paraburkholderia ultramafica</name>
    <dbReference type="NCBI Taxonomy" id="1544867"/>
    <lineage>
        <taxon>Bacteria</taxon>
        <taxon>Pseudomonadati</taxon>
        <taxon>Pseudomonadota</taxon>
        <taxon>Betaproteobacteria</taxon>
        <taxon>Burkholderiales</taxon>
        <taxon>Burkholderiaceae</taxon>
        <taxon>Paraburkholderia</taxon>
    </lineage>
</organism>
<name>A0A6S7AV18_9BURK</name>
<evidence type="ECO:0000256" key="3">
    <source>
        <dbReference type="ARBA" id="ARBA00023004"/>
    </source>
</evidence>
<dbReference type="InterPro" id="IPR029052">
    <property type="entry name" value="Metallo-depent_PP-like"/>
</dbReference>
<evidence type="ECO:0000256" key="2">
    <source>
        <dbReference type="ARBA" id="ARBA00022801"/>
    </source>
</evidence>
<dbReference type="RefSeq" id="WP_175148189.1">
    <property type="nucleotide sequence ID" value="NZ_CADIKK010000002.1"/>
</dbReference>
<sequence length="513" mass="57581">MNGSRWEQITLIHLSDLHFGARHSFNAPSGGDPRSRPKLAESLLADIRDGQFALPSAFAPSNPSAVDLAISSEAGAEPTVPRVVLAITGDFNERCVEPEFQEARSFLESFCNATIFGYTLGPQDIFMVPGNHDLKYAEAAVEDRWSKYCLFYQDHDAKRAKANGADSQFFDPRCPHKLSRIIDQSDQGLIVAEINSSAYVRKDTLDERRGQVDEQAIAELASQLKTIPKVQRHAAIKIALIHHHPVVLPALAEPDRGYDAILNSDLLLGTLKQYGFHIVLHGHKHNPHTFSYDAVCAWTTDPVQPLVLVAGGSAGSEELPRAPSSRNTYNVISIKWHPDAGQARIHVETRGLVCFDEEGNKLPGPEWYWKTLRLDDRLLTATTKATKSAHPTRDRDASDARYDDLRSHAIAEARRNFPAIEVFPSLDPAQGYEASVWIEGQPHPDYVPPARVEWSASPRYFLKVYVCNRSDDPEFRVRFSYYGPTLIQARMFWDDGHETQAYIFARYPRENPL</sequence>
<comment type="similarity">
    <text evidence="4">Belongs to the cyclic nucleotide phosphodiesterase class-III family.</text>
</comment>
<dbReference type="InterPro" id="IPR050884">
    <property type="entry name" value="CNP_phosphodiesterase-III"/>
</dbReference>
<keyword evidence="2 6" id="KW-0378">Hydrolase</keyword>
<dbReference type="EMBL" id="CADIKK010000002">
    <property type="protein sequence ID" value="CAB3778798.1"/>
    <property type="molecule type" value="Genomic_DNA"/>
</dbReference>
<dbReference type="PANTHER" id="PTHR42988">
    <property type="entry name" value="PHOSPHOHYDROLASE"/>
    <property type="match status" value="1"/>
</dbReference>
<dbReference type="GO" id="GO:0046872">
    <property type="term" value="F:metal ion binding"/>
    <property type="evidence" value="ECO:0007669"/>
    <property type="project" value="UniProtKB-KW"/>
</dbReference>